<feature type="compositionally biased region" description="Low complexity" evidence="1">
    <location>
        <begin position="333"/>
        <end position="356"/>
    </location>
</feature>
<reference evidence="2 3" key="1">
    <citation type="submission" date="2021-12" db="EMBL/GenBank/DDBJ databases">
        <title>High titer production of polyol ester of fatty acids by Rhodotorula paludigena BS15 towards product separation-free biomass refinery.</title>
        <authorList>
            <person name="Mano J."/>
            <person name="Ono H."/>
            <person name="Tanaka T."/>
            <person name="Naito K."/>
            <person name="Sushida H."/>
            <person name="Ike M."/>
            <person name="Tokuyasu K."/>
            <person name="Kitaoka M."/>
        </authorList>
    </citation>
    <scope>NUCLEOTIDE SEQUENCE [LARGE SCALE GENOMIC DNA]</scope>
    <source>
        <strain evidence="2 3">BS15</strain>
    </source>
</reference>
<evidence type="ECO:0008006" key="4">
    <source>
        <dbReference type="Google" id="ProtNLM"/>
    </source>
</evidence>
<dbReference type="AlphaFoldDB" id="A0AAV5GRY4"/>
<protein>
    <recommendedName>
        <fullName evidence="4">RRM domain-containing protein</fullName>
    </recommendedName>
</protein>
<dbReference type="InterPro" id="IPR035979">
    <property type="entry name" value="RBD_domain_sf"/>
</dbReference>
<evidence type="ECO:0000256" key="1">
    <source>
        <dbReference type="SAM" id="MobiDB-lite"/>
    </source>
</evidence>
<dbReference type="EMBL" id="BQKY01000010">
    <property type="protein sequence ID" value="GJN92252.1"/>
    <property type="molecule type" value="Genomic_DNA"/>
</dbReference>
<name>A0AAV5GRY4_9BASI</name>
<feature type="compositionally biased region" description="Gly residues" evidence="1">
    <location>
        <begin position="15"/>
        <end position="27"/>
    </location>
</feature>
<accession>A0AAV5GRY4</accession>
<keyword evidence="3" id="KW-1185">Reference proteome</keyword>
<organism evidence="2 3">
    <name type="scientific">Rhodotorula paludigena</name>
    <dbReference type="NCBI Taxonomy" id="86838"/>
    <lineage>
        <taxon>Eukaryota</taxon>
        <taxon>Fungi</taxon>
        <taxon>Dikarya</taxon>
        <taxon>Basidiomycota</taxon>
        <taxon>Pucciniomycotina</taxon>
        <taxon>Microbotryomycetes</taxon>
        <taxon>Sporidiobolales</taxon>
        <taxon>Sporidiobolaceae</taxon>
        <taxon>Rhodotorula</taxon>
    </lineage>
</organism>
<comment type="caution">
    <text evidence="2">The sequence shown here is derived from an EMBL/GenBank/DDBJ whole genome shotgun (WGS) entry which is preliminary data.</text>
</comment>
<dbReference type="Gene3D" id="3.30.70.330">
    <property type="match status" value="1"/>
</dbReference>
<feature type="region of interest" description="Disordered" evidence="1">
    <location>
        <begin position="268"/>
        <end position="389"/>
    </location>
</feature>
<evidence type="ECO:0000313" key="3">
    <source>
        <dbReference type="Proteomes" id="UP001342314"/>
    </source>
</evidence>
<gene>
    <name evidence="2" type="ORF">Rhopal_005282-T1</name>
</gene>
<feature type="compositionally biased region" description="Gly residues" evidence="1">
    <location>
        <begin position="357"/>
        <end position="375"/>
    </location>
</feature>
<dbReference type="InterPro" id="IPR012677">
    <property type="entry name" value="Nucleotide-bd_a/b_plait_sf"/>
</dbReference>
<feature type="compositionally biased region" description="Low complexity" evidence="1">
    <location>
        <begin position="268"/>
        <end position="319"/>
    </location>
</feature>
<proteinExistence type="predicted"/>
<sequence length="389" mass="39617">MSNAFSFPSKAGAARGRGGRGSHGAGGRANPYSRPAPAASGAADGKWTHDLFGEKSDLYNPTLNVSHVRQKLHLPAAEASPSLRPFGAATPAAQPLLRAAGLASAPAAAPAAPALGIKGQGAAAHQREAARQANLARIAQQKEREERAALLRERKVLEQKRQAQIQISKEEELGFVVQVEGLVNGTSAEDVQTAFGAYGEIRYCYIIDETAADLQARLTFTRHADASDACAKLECVTRSYSNRRGAAAPAAAPAPAPAAPSRMYADQIEAAQQQAASSSAMDVDMAAPAAAGPRGRGAARAHGGAAAPAAAAPANPLMARLGVPTGPRNGATQPRGQGAARQQQQQQPQGLAARLGGVPGKQQQGGKGGKGGGARGAASQGNSLLARLT</sequence>
<dbReference type="SUPFAM" id="SSF54928">
    <property type="entry name" value="RNA-binding domain, RBD"/>
    <property type="match status" value="1"/>
</dbReference>
<feature type="region of interest" description="Disordered" evidence="1">
    <location>
        <begin position="1"/>
        <end position="45"/>
    </location>
</feature>
<dbReference type="Proteomes" id="UP001342314">
    <property type="component" value="Unassembled WGS sequence"/>
</dbReference>
<evidence type="ECO:0000313" key="2">
    <source>
        <dbReference type="EMBL" id="GJN92252.1"/>
    </source>
</evidence>
<dbReference type="GO" id="GO:0003676">
    <property type="term" value="F:nucleic acid binding"/>
    <property type="evidence" value="ECO:0007669"/>
    <property type="project" value="InterPro"/>
</dbReference>